<accession>A0A6I6GBX1</accession>
<dbReference type="KEGG" id="fls:GLV81_05940"/>
<dbReference type="AlphaFoldDB" id="A0A6I6GBX1"/>
<dbReference type="Gene3D" id="3.40.630.40">
    <property type="entry name" value="Zn-dependent exopeptidases"/>
    <property type="match status" value="1"/>
</dbReference>
<dbReference type="PANTHER" id="PTHR30404">
    <property type="entry name" value="N-ACETYLMURAMOYL-L-ALANINE AMIDASE"/>
    <property type="match status" value="1"/>
</dbReference>
<dbReference type="InterPro" id="IPR002508">
    <property type="entry name" value="MurNAc-LAA_cat"/>
</dbReference>
<dbReference type="SMART" id="SM00646">
    <property type="entry name" value="Ami_3"/>
    <property type="match status" value="1"/>
</dbReference>
<reference evidence="6 7" key="1">
    <citation type="submission" date="2019-11" db="EMBL/GenBank/DDBJ databases">
        <authorList>
            <person name="Im W.T."/>
        </authorList>
    </citation>
    <scope>NUCLEOTIDE SEQUENCE [LARGE SCALE GENOMIC DNA]</scope>
    <source>
        <strain evidence="6 7">SB-02</strain>
    </source>
</reference>
<dbReference type="GO" id="GO:0009253">
    <property type="term" value="P:peptidoglycan catabolic process"/>
    <property type="evidence" value="ECO:0007669"/>
    <property type="project" value="InterPro"/>
</dbReference>
<dbReference type="InterPro" id="IPR050695">
    <property type="entry name" value="N-acetylmuramoyl_amidase_3"/>
</dbReference>
<dbReference type="GO" id="GO:0008745">
    <property type="term" value="F:N-acetylmuramoyl-L-alanine amidase activity"/>
    <property type="evidence" value="ECO:0007669"/>
    <property type="project" value="UniProtKB-EC"/>
</dbReference>
<dbReference type="Pfam" id="PF01520">
    <property type="entry name" value="Amidase_3"/>
    <property type="match status" value="1"/>
</dbReference>
<feature type="signal peptide" evidence="4">
    <location>
        <begin position="1"/>
        <end position="34"/>
    </location>
</feature>
<dbReference type="GO" id="GO:0030288">
    <property type="term" value="C:outer membrane-bounded periplasmic space"/>
    <property type="evidence" value="ECO:0007669"/>
    <property type="project" value="TreeGrafter"/>
</dbReference>
<proteinExistence type="predicted"/>
<evidence type="ECO:0000313" key="7">
    <source>
        <dbReference type="Proteomes" id="UP000426027"/>
    </source>
</evidence>
<evidence type="ECO:0000313" key="6">
    <source>
        <dbReference type="EMBL" id="QGW27690.1"/>
    </source>
</evidence>
<dbReference type="Proteomes" id="UP000426027">
    <property type="component" value="Chromosome"/>
</dbReference>
<sequence>MNAAVKNCLKCKMQTMLRKTLVLAGLLITVAGFAGGTETGKKEGPQKPPLKTIIIDPGHGGHDGGAKGDISREALLALEIGLQVRELMKKELPEMTVLMTREEDKLPGNQTNKNAALRWRADYANQSGGDLFISIHLNASLSNQRYGKRQVGTKEETYYVYSGKGKKRKKIAKTRTVPVYEKYKLPATVSGTQTYILARDWYNLKLKSVGNKTEIYELGESDTLDAEMLQMDPVEARIRAAQYTKYFFQKSMTLASLVEEEFAATGRRSWGVMQRDWDGIWVLQATQMPSILIETGFVDNPEEEAYLASLDGQKEVARAIVNAVKKYKAMLEAAAGGNAAPAPASN</sequence>
<keyword evidence="7" id="KW-1185">Reference proteome</keyword>
<dbReference type="PANTHER" id="PTHR30404:SF0">
    <property type="entry name" value="N-ACETYLMURAMOYL-L-ALANINE AMIDASE AMIC"/>
    <property type="match status" value="1"/>
</dbReference>
<organism evidence="6 7">
    <name type="scientific">Phnomibacter ginsenosidimutans</name>
    <dbReference type="NCBI Taxonomy" id="2676868"/>
    <lineage>
        <taxon>Bacteria</taxon>
        <taxon>Pseudomonadati</taxon>
        <taxon>Bacteroidota</taxon>
        <taxon>Chitinophagia</taxon>
        <taxon>Chitinophagales</taxon>
        <taxon>Chitinophagaceae</taxon>
        <taxon>Phnomibacter</taxon>
    </lineage>
</organism>
<dbReference type="CDD" id="cd02696">
    <property type="entry name" value="MurNAc-LAA"/>
    <property type="match status" value="1"/>
</dbReference>
<keyword evidence="4" id="KW-0732">Signal</keyword>
<comment type="catalytic activity">
    <reaction evidence="1">
        <text>Hydrolyzes the link between N-acetylmuramoyl residues and L-amino acid residues in certain cell-wall glycopeptides.</text>
        <dbReference type="EC" id="3.5.1.28"/>
    </reaction>
</comment>
<evidence type="ECO:0000256" key="4">
    <source>
        <dbReference type="SAM" id="SignalP"/>
    </source>
</evidence>
<feature type="domain" description="MurNAc-LAA" evidence="5">
    <location>
        <begin position="121"/>
        <end position="325"/>
    </location>
</feature>
<feature type="chain" id="PRO_5026183106" description="N-acetylmuramoyl-L-alanine amidase" evidence="4">
    <location>
        <begin position="35"/>
        <end position="346"/>
    </location>
</feature>
<keyword evidence="3" id="KW-0378">Hydrolase</keyword>
<evidence type="ECO:0000256" key="3">
    <source>
        <dbReference type="ARBA" id="ARBA00022801"/>
    </source>
</evidence>
<evidence type="ECO:0000256" key="2">
    <source>
        <dbReference type="ARBA" id="ARBA00011901"/>
    </source>
</evidence>
<evidence type="ECO:0000256" key="1">
    <source>
        <dbReference type="ARBA" id="ARBA00001561"/>
    </source>
</evidence>
<evidence type="ECO:0000259" key="5">
    <source>
        <dbReference type="SMART" id="SM00646"/>
    </source>
</evidence>
<dbReference type="EMBL" id="CP046566">
    <property type="protein sequence ID" value="QGW27690.1"/>
    <property type="molecule type" value="Genomic_DNA"/>
</dbReference>
<dbReference type="SUPFAM" id="SSF53187">
    <property type="entry name" value="Zn-dependent exopeptidases"/>
    <property type="match status" value="1"/>
</dbReference>
<gene>
    <name evidence="6" type="ORF">GLV81_05940</name>
</gene>
<name>A0A6I6GBX1_9BACT</name>
<dbReference type="EC" id="3.5.1.28" evidence="2"/>
<protein>
    <recommendedName>
        <fullName evidence="2">N-acetylmuramoyl-L-alanine amidase</fullName>
        <ecNumber evidence="2">3.5.1.28</ecNumber>
    </recommendedName>
</protein>